<keyword evidence="5" id="KW-0378">Hydrolase</keyword>
<evidence type="ECO:0000259" key="7">
    <source>
        <dbReference type="PROSITE" id="PS50600"/>
    </source>
</evidence>
<evidence type="ECO:0000313" key="9">
    <source>
        <dbReference type="Proteomes" id="UP001355207"/>
    </source>
</evidence>
<comment type="similarity">
    <text evidence="1">Belongs to the peptidase C48 family.</text>
</comment>
<feature type="compositionally biased region" description="Polar residues" evidence="6">
    <location>
        <begin position="1458"/>
        <end position="1468"/>
    </location>
</feature>
<feature type="region of interest" description="Disordered" evidence="6">
    <location>
        <begin position="947"/>
        <end position="993"/>
    </location>
</feature>
<feature type="compositionally biased region" description="Basic and acidic residues" evidence="6">
    <location>
        <begin position="1231"/>
        <end position="1244"/>
    </location>
</feature>
<dbReference type="GO" id="GO:0006508">
    <property type="term" value="P:proteolysis"/>
    <property type="evidence" value="ECO:0007669"/>
    <property type="project" value="UniProtKB-KW"/>
</dbReference>
<feature type="compositionally biased region" description="Polar residues" evidence="6">
    <location>
        <begin position="656"/>
        <end position="665"/>
    </location>
</feature>
<protein>
    <recommendedName>
        <fullName evidence="7">Ubiquitin-like protease family profile domain-containing protein</fullName>
    </recommendedName>
</protein>
<feature type="compositionally biased region" description="Basic residues" evidence="6">
    <location>
        <begin position="549"/>
        <end position="564"/>
    </location>
</feature>
<feature type="region of interest" description="Disordered" evidence="6">
    <location>
        <begin position="146"/>
        <end position="291"/>
    </location>
</feature>
<reference evidence="8 9" key="1">
    <citation type="submission" date="2024-01" db="EMBL/GenBank/DDBJ databases">
        <title>Comparative genomics of Cryptococcus and Kwoniella reveals pathogenesis evolution and contrasting modes of karyotype evolution via chromosome fusion or intercentromeric recombination.</title>
        <authorList>
            <person name="Coelho M.A."/>
            <person name="David-Palma M."/>
            <person name="Shea T."/>
            <person name="Bowers K."/>
            <person name="McGinley-Smith S."/>
            <person name="Mohammad A.W."/>
            <person name="Gnirke A."/>
            <person name="Yurkov A.M."/>
            <person name="Nowrousian M."/>
            <person name="Sun S."/>
            <person name="Cuomo C.A."/>
            <person name="Heitman J."/>
        </authorList>
    </citation>
    <scope>NUCLEOTIDE SEQUENCE [LARGE SCALE GENOMIC DNA]</scope>
    <source>
        <strain evidence="8 9">CBS 6074</strain>
    </source>
</reference>
<dbReference type="SUPFAM" id="SSF54001">
    <property type="entry name" value="Cysteine proteinases"/>
    <property type="match status" value="1"/>
</dbReference>
<feature type="compositionally biased region" description="Polar residues" evidence="6">
    <location>
        <begin position="1245"/>
        <end position="1270"/>
    </location>
</feature>
<dbReference type="InterPro" id="IPR038765">
    <property type="entry name" value="Papain-like_cys_pep_sf"/>
</dbReference>
<feature type="compositionally biased region" description="Basic and acidic residues" evidence="6">
    <location>
        <begin position="817"/>
        <end position="826"/>
    </location>
</feature>
<dbReference type="RefSeq" id="XP_066073752.1">
    <property type="nucleotide sequence ID" value="XM_066217655.1"/>
</dbReference>
<name>A0AAX4JQ23_9TREE</name>
<dbReference type="InterPro" id="IPR051947">
    <property type="entry name" value="Sentrin-specific_protease"/>
</dbReference>
<dbReference type="GO" id="GO:0016926">
    <property type="term" value="P:protein desumoylation"/>
    <property type="evidence" value="ECO:0007669"/>
    <property type="project" value="TreeGrafter"/>
</dbReference>
<evidence type="ECO:0000256" key="6">
    <source>
        <dbReference type="SAM" id="MobiDB-lite"/>
    </source>
</evidence>
<dbReference type="Proteomes" id="UP001355207">
    <property type="component" value="Chromosome 2"/>
</dbReference>
<evidence type="ECO:0000313" key="8">
    <source>
        <dbReference type="EMBL" id="WWC86989.1"/>
    </source>
</evidence>
<feature type="compositionally biased region" description="Low complexity" evidence="6">
    <location>
        <begin position="1198"/>
        <end position="1228"/>
    </location>
</feature>
<feature type="compositionally biased region" description="Polar residues" evidence="6">
    <location>
        <begin position="1518"/>
        <end position="1540"/>
    </location>
</feature>
<feature type="compositionally biased region" description="Polar residues" evidence="6">
    <location>
        <begin position="1283"/>
        <end position="1296"/>
    </location>
</feature>
<accession>A0AAX4JQ23</accession>
<keyword evidence="2" id="KW-0597">Phosphoprotein</keyword>
<sequence>MEQYLSRQAPPSDRPPDSEVVYHNTRNKQRNVPSDFDNPNQISTPNQHHIPSNLPRDQMKKAMINMNQNQQRKKLGASNGSPFDRSLGRDTMNKPKTRHSNQEVNSSRQPLATSSNHASSSTDHAQTHHSKINMGLRQQNPLHIGMKYDASSTPHASSSRTRLPNQQTPYQQHNRRSSSIDQLISEEDDVQVINPPRRSDRNKSPHKHPSSHEHHMPNHHYSSRSRSPVPQTKVLTLKTSLKGKARLMAESDTPTKPSSKPPEYAPGGLTNFIKDTGRKDDDDVEPIQDPNGVYKVDSEIEVIGDEPKNASPNKRKTPTQNLMATIQQTIARESPPKPKTSRLARMQDRNGNLPLASNAAKIFPLRRPDPPLKSSNRTTEGTIASALRNRFTGTADIEVAFLGEYRLKCFTVRLTGDAIQIILPSGANAVLWNIAFDTILETQICSGGKCPFPFMMIRIGRIEGAAHDAIDTMLLQGENLDYTTYNYSEVAILCVCLRSQNEFAKDLIAAVVDKLQLHKVAIKFLNIESCSSLRKLCYEPIEAKELEHQRKRREKLASRKLPRRKVSEDDFNDVNDRPQEISPRSARRLLTKVNDNDDNQHGKSTSARGHRKSVPKDEDTPRPRKNFKDKQAADPTQSILNFPVAAEPTHDASSAAKDSTSGSVESDNEQREIPAKTRSKAPKLFQGDKNDLLFPFPPTGRADVNITVGDAQRVESGEFLNDTLLEFGLRRVLGELRDEIKNTVHLFNSFFYERLSDRSKKIDKETGHWPGYESVKKWSKGKDIFEKDFIVIPINEHFHWYLAVIYKPGRLIKPRNEGGEAMDRSHRPISRTIPSEDDKGDASRSTSDVDDVLMVSNSSGRFHGDLDDLDSVYGSRESSPLSEAPFEQNNKTPCHSNEDDDVVMDDSADPLDCIEDDDAKKGHELLKGKEDMKDVSDGVEKMEINSENGYTSDSVGQGAPLSTPTLDAFSQQNDNMRIPSPEPVEQPKKKPLSRPDAQILDSEHTWIITFDSLGGPHKAVSNQLNMWLKYEAKHKKNIDHELPDAMYWDGRAPAQDNFSDCGLYVVYYVQRLLQAPEQVLRFVERRPPFTSSKPERSIWEENLRQAWDFVEGTKLRDEWVAMMISLSENYKSNKAPEQDQLHIRDTAHQDEEQQIAINASQAESVAFLDPDETQIPATATTLVPSLPVPEDLIPGAFPTPTRPSTSRSASPQKVESKPTSSSGKSTPKWITHQDHNNEQKEKQSSHTTNLMSDYNAQRSTSSPNGNIRRSTSPDKSKTLPIRSFTNVPDGRQSSPGKDTIPNGTVVGRVTTFDPLNFNKKASSSHQLSPTRQSKHKESKEMQRRLEEIKHLIPPRRETMGDITESHIASTSNVEALGSSISGDEDIDMTLGHHSTPYNQMSSPLTNLGKFAPGHSRSEGSQIKPINSSPVRSNRQGKKPNLNDDENEGNQEEGAQIEVLTSDNISSTKLGPKNNNHQHQNSVSSEEEQETIEDLPPKEKHPPALPVKKTYARKLKVAQTDQTSSVFKRTRTSSGNGSNRITTKKAKTNNDNGKSREDAIAIDSDSEPEK</sequence>
<feature type="compositionally biased region" description="Polar residues" evidence="6">
    <location>
        <begin position="876"/>
        <end position="895"/>
    </location>
</feature>
<dbReference type="PANTHER" id="PTHR46896:SF3">
    <property type="entry name" value="FI06413P-RELATED"/>
    <property type="match status" value="1"/>
</dbReference>
<dbReference type="GO" id="GO:0070139">
    <property type="term" value="F:SUMO-specific endopeptidase activity"/>
    <property type="evidence" value="ECO:0007669"/>
    <property type="project" value="TreeGrafter"/>
</dbReference>
<feature type="compositionally biased region" description="Polar residues" evidence="6">
    <location>
        <begin position="150"/>
        <end position="182"/>
    </location>
</feature>
<feature type="compositionally biased region" description="Polar residues" evidence="6">
    <location>
        <begin position="947"/>
        <end position="975"/>
    </location>
</feature>
<dbReference type="InterPro" id="IPR003653">
    <property type="entry name" value="Peptidase_C48_C"/>
</dbReference>
<proteinExistence type="inferred from homology"/>
<feature type="compositionally biased region" description="Polar residues" evidence="6">
    <location>
        <begin position="1395"/>
        <end position="1405"/>
    </location>
</feature>
<dbReference type="Pfam" id="PF02902">
    <property type="entry name" value="Peptidase_C48"/>
    <property type="match status" value="2"/>
</dbReference>
<feature type="region of interest" description="Disordered" evidence="6">
    <location>
        <begin position="866"/>
        <end position="916"/>
    </location>
</feature>
<evidence type="ECO:0000256" key="4">
    <source>
        <dbReference type="ARBA" id="ARBA00022786"/>
    </source>
</evidence>
<dbReference type="GeneID" id="91092542"/>
<feature type="compositionally biased region" description="Polar residues" evidence="6">
    <location>
        <begin position="37"/>
        <end position="50"/>
    </location>
</feature>
<evidence type="ECO:0000256" key="2">
    <source>
        <dbReference type="ARBA" id="ARBA00022553"/>
    </source>
</evidence>
<organism evidence="8 9">
    <name type="scientific">Kwoniella dendrophila CBS 6074</name>
    <dbReference type="NCBI Taxonomy" id="1295534"/>
    <lineage>
        <taxon>Eukaryota</taxon>
        <taxon>Fungi</taxon>
        <taxon>Dikarya</taxon>
        <taxon>Basidiomycota</taxon>
        <taxon>Agaricomycotina</taxon>
        <taxon>Tremellomycetes</taxon>
        <taxon>Tremellales</taxon>
        <taxon>Cryptococcaceae</taxon>
        <taxon>Kwoniella</taxon>
    </lineage>
</organism>
<dbReference type="PANTHER" id="PTHR46896">
    <property type="entry name" value="SENTRIN-SPECIFIC PROTEASE"/>
    <property type="match status" value="1"/>
</dbReference>
<feature type="compositionally biased region" description="Polar residues" evidence="6">
    <location>
        <begin position="102"/>
        <end position="124"/>
    </location>
</feature>
<evidence type="ECO:0000256" key="3">
    <source>
        <dbReference type="ARBA" id="ARBA00022670"/>
    </source>
</evidence>
<dbReference type="PROSITE" id="PS50600">
    <property type="entry name" value="ULP_PROTEASE"/>
    <property type="match status" value="1"/>
</dbReference>
<feature type="region of interest" description="Disordered" evidence="6">
    <location>
        <begin position="1"/>
        <end position="129"/>
    </location>
</feature>
<evidence type="ECO:0000256" key="1">
    <source>
        <dbReference type="ARBA" id="ARBA00005234"/>
    </source>
</evidence>
<keyword evidence="9" id="KW-1185">Reference proteome</keyword>
<feature type="compositionally biased region" description="Polar residues" evidence="6">
    <location>
        <begin position="1418"/>
        <end position="1433"/>
    </location>
</feature>
<dbReference type="EMBL" id="CP144099">
    <property type="protein sequence ID" value="WWC86989.1"/>
    <property type="molecule type" value="Genomic_DNA"/>
</dbReference>
<evidence type="ECO:0000256" key="5">
    <source>
        <dbReference type="ARBA" id="ARBA00022801"/>
    </source>
</evidence>
<dbReference type="Gene3D" id="3.40.395.10">
    <property type="entry name" value="Adenoviral Proteinase, Chain A"/>
    <property type="match status" value="1"/>
</dbReference>
<gene>
    <name evidence="8" type="ORF">L201_001870</name>
</gene>
<feature type="compositionally biased region" description="Acidic residues" evidence="6">
    <location>
        <begin position="898"/>
        <end position="916"/>
    </location>
</feature>
<feature type="compositionally biased region" description="Polar residues" evidence="6">
    <location>
        <begin position="224"/>
        <end position="239"/>
    </location>
</feature>
<dbReference type="Gene3D" id="1.10.418.20">
    <property type="match status" value="1"/>
</dbReference>
<feature type="region of interest" description="Disordered" evidence="6">
    <location>
        <begin position="1182"/>
        <end position="1342"/>
    </location>
</feature>
<keyword evidence="3" id="KW-0645">Protease</keyword>
<dbReference type="GO" id="GO:0005634">
    <property type="term" value="C:nucleus"/>
    <property type="evidence" value="ECO:0007669"/>
    <property type="project" value="TreeGrafter"/>
</dbReference>
<dbReference type="GO" id="GO:0005737">
    <property type="term" value="C:cytoplasm"/>
    <property type="evidence" value="ECO:0007669"/>
    <property type="project" value="TreeGrafter"/>
</dbReference>
<feature type="region of interest" description="Disordered" evidence="6">
    <location>
        <begin position="548"/>
        <end position="684"/>
    </location>
</feature>
<feature type="compositionally biased region" description="Basic and acidic residues" evidence="6">
    <location>
        <begin position="614"/>
        <end position="632"/>
    </location>
</feature>
<feature type="compositionally biased region" description="Polar residues" evidence="6">
    <location>
        <begin position="1319"/>
        <end position="1331"/>
    </location>
</feature>
<feature type="domain" description="Ubiquitin-like protease family profile" evidence="7">
    <location>
        <begin position="704"/>
        <end position="1072"/>
    </location>
</feature>
<feature type="region of interest" description="Disordered" evidence="6">
    <location>
        <begin position="817"/>
        <end position="852"/>
    </location>
</feature>
<feature type="region of interest" description="Disordered" evidence="6">
    <location>
        <begin position="1378"/>
        <end position="1569"/>
    </location>
</feature>
<keyword evidence="4" id="KW-0833">Ubl conjugation pathway</keyword>